<accession>D8QPH9</accession>
<evidence type="ECO:0000313" key="4">
    <source>
        <dbReference type="Proteomes" id="UP000001514"/>
    </source>
</evidence>
<keyword evidence="1" id="KW-0677">Repeat</keyword>
<feature type="repeat" description="PPR" evidence="2">
    <location>
        <begin position="75"/>
        <end position="109"/>
    </location>
</feature>
<dbReference type="AlphaFoldDB" id="D8QPH9"/>
<dbReference type="Gramene" id="EFJ37623">
    <property type="protein sequence ID" value="EFJ37623"/>
    <property type="gene ID" value="SELMODRAFT_74600"/>
</dbReference>
<keyword evidence="4" id="KW-1185">Reference proteome</keyword>
<dbReference type="GO" id="GO:0003723">
    <property type="term" value="F:RNA binding"/>
    <property type="evidence" value="ECO:0007669"/>
    <property type="project" value="InterPro"/>
</dbReference>
<dbReference type="InParanoid" id="D8QPH9"/>
<dbReference type="EMBL" id="GL377565">
    <property type="protein sequence ID" value="EFJ37623.1"/>
    <property type="molecule type" value="Genomic_DNA"/>
</dbReference>
<evidence type="ECO:0000313" key="3">
    <source>
        <dbReference type="EMBL" id="EFJ37623.1"/>
    </source>
</evidence>
<dbReference type="KEGG" id="smo:SELMODRAFT_74600"/>
<protein>
    <recommendedName>
        <fullName evidence="5">Pentacotripeptide-repeat region of PRORP domain-containing protein</fullName>
    </recommendedName>
</protein>
<dbReference type="GO" id="GO:0048731">
    <property type="term" value="P:system development"/>
    <property type="evidence" value="ECO:0007669"/>
    <property type="project" value="UniProtKB-ARBA"/>
</dbReference>
<evidence type="ECO:0000256" key="1">
    <source>
        <dbReference type="ARBA" id="ARBA00022737"/>
    </source>
</evidence>
<dbReference type="eggNOG" id="KOG4197">
    <property type="taxonomic scope" value="Eukaryota"/>
</dbReference>
<dbReference type="Pfam" id="PF01535">
    <property type="entry name" value="PPR"/>
    <property type="match status" value="1"/>
</dbReference>
<dbReference type="NCBIfam" id="TIGR00756">
    <property type="entry name" value="PPR"/>
    <property type="match status" value="1"/>
</dbReference>
<evidence type="ECO:0000256" key="2">
    <source>
        <dbReference type="PROSITE-ProRule" id="PRU00708"/>
    </source>
</evidence>
<dbReference type="PANTHER" id="PTHR47926">
    <property type="entry name" value="PENTATRICOPEPTIDE REPEAT-CONTAINING PROTEIN"/>
    <property type="match status" value="1"/>
</dbReference>
<name>D8QPH9_SELML</name>
<dbReference type="Proteomes" id="UP000001514">
    <property type="component" value="Unassembled WGS sequence"/>
</dbReference>
<proteinExistence type="predicted"/>
<dbReference type="HOGENOM" id="CLU_002706_0_0_1"/>
<dbReference type="PANTHER" id="PTHR47926:SF533">
    <property type="entry name" value="DYW DOMAIN-CONTAINING PROTEIN"/>
    <property type="match status" value="1"/>
</dbReference>
<dbReference type="PROSITE" id="PS51375">
    <property type="entry name" value="PPR"/>
    <property type="match status" value="1"/>
</dbReference>
<reference evidence="3 4" key="1">
    <citation type="journal article" date="2011" name="Science">
        <title>The Selaginella genome identifies genetic changes associated with the evolution of vascular plants.</title>
        <authorList>
            <person name="Banks J.A."/>
            <person name="Nishiyama T."/>
            <person name="Hasebe M."/>
            <person name="Bowman J.L."/>
            <person name="Gribskov M."/>
            <person name="dePamphilis C."/>
            <person name="Albert V.A."/>
            <person name="Aono N."/>
            <person name="Aoyama T."/>
            <person name="Ambrose B.A."/>
            <person name="Ashton N.W."/>
            <person name="Axtell M.J."/>
            <person name="Barker E."/>
            <person name="Barker M.S."/>
            <person name="Bennetzen J.L."/>
            <person name="Bonawitz N.D."/>
            <person name="Chapple C."/>
            <person name="Cheng C."/>
            <person name="Correa L.G."/>
            <person name="Dacre M."/>
            <person name="DeBarry J."/>
            <person name="Dreyer I."/>
            <person name="Elias M."/>
            <person name="Engstrom E.M."/>
            <person name="Estelle M."/>
            <person name="Feng L."/>
            <person name="Finet C."/>
            <person name="Floyd S.K."/>
            <person name="Frommer W.B."/>
            <person name="Fujita T."/>
            <person name="Gramzow L."/>
            <person name="Gutensohn M."/>
            <person name="Harholt J."/>
            <person name="Hattori M."/>
            <person name="Heyl A."/>
            <person name="Hirai T."/>
            <person name="Hiwatashi Y."/>
            <person name="Ishikawa M."/>
            <person name="Iwata M."/>
            <person name="Karol K.G."/>
            <person name="Koehler B."/>
            <person name="Kolukisaoglu U."/>
            <person name="Kubo M."/>
            <person name="Kurata T."/>
            <person name="Lalonde S."/>
            <person name="Li K."/>
            <person name="Li Y."/>
            <person name="Litt A."/>
            <person name="Lyons E."/>
            <person name="Manning G."/>
            <person name="Maruyama T."/>
            <person name="Michael T.P."/>
            <person name="Mikami K."/>
            <person name="Miyazaki S."/>
            <person name="Morinaga S."/>
            <person name="Murata T."/>
            <person name="Mueller-Roeber B."/>
            <person name="Nelson D.R."/>
            <person name="Obara M."/>
            <person name="Oguri Y."/>
            <person name="Olmstead R.G."/>
            <person name="Onodera N."/>
            <person name="Petersen B.L."/>
            <person name="Pils B."/>
            <person name="Prigge M."/>
            <person name="Rensing S.A."/>
            <person name="Riano-Pachon D.M."/>
            <person name="Roberts A.W."/>
            <person name="Sato Y."/>
            <person name="Scheller H.V."/>
            <person name="Schulz B."/>
            <person name="Schulz C."/>
            <person name="Shakirov E.V."/>
            <person name="Shibagaki N."/>
            <person name="Shinohara N."/>
            <person name="Shippen D.E."/>
            <person name="Soerensen I."/>
            <person name="Sotooka R."/>
            <person name="Sugimoto N."/>
            <person name="Sugita M."/>
            <person name="Sumikawa N."/>
            <person name="Tanurdzic M."/>
            <person name="Theissen G."/>
            <person name="Ulvskov P."/>
            <person name="Wakazuki S."/>
            <person name="Weng J.K."/>
            <person name="Willats W.W."/>
            <person name="Wipf D."/>
            <person name="Wolf P.G."/>
            <person name="Yang L."/>
            <person name="Zimmer A.D."/>
            <person name="Zhu Q."/>
            <person name="Mitros T."/>
            <person name="Hellsten U."/>
            <person name="Loque D."/>
            <person name="Otillar R."/>
            <person name="Salamov A."/>
            <person name="Schmutz J."/>
            <person name="Shapiro H."/>
            <person name="Lindquist E."/>
            <person name="Lucas S."/>
            <person name="Rokhsar D."/>
            <person name="Grigoriev I.V."/>
        </authorList>
    </citation>
    <scope>NUCLEOTIDE SEQUENCE [LARGE SCALE GENOMIC DNA]</scope>
</reference>
<dbReference type="GO" id="GO:0009451">
    <property type="term" value="P:RNA modification"/>
    <property type="evidence" value="ECO:0007669"/>
    <property type="project" value="InterPro"/>
</dbReference>
<dbReference type="InterPro" id="IPR046960">
    <property type="entry name" value="PPR_At4g14850-like_plant"/>
</dbReference>
<organism evidence="4">
    <name type="scientific">Selaginella moellendorffii</name>
    <name type="common">Spikemoss</name>
    <dbReference type="NCBI Taxonomy" id="88036"/>
    <lineage>
        <taxon>Eukaryota</taxon>
        <taxon>Viridiplantae</taxon>
        <taxon>Streptophyta</taxon>
        <taxon>Embryophyta</taxon>
        <taxon>Tracheophyta</taxon>
        <taxon>Lycopodiopsida</taxon>
        <taxon>Selaginellales</taxon>
        <taxon>Selaginellaceae</taxon>
        <taxon>Selaginella</taxon>
    </lineage>
</organism>
<dbReference type="Gene3D" id="1.25.40.10">
    <property type="entry name" value="Tetratricopeptide repeat domain"/>
    <property type="match status" value="1"/>
</dbReference>
<dbReference type="FunFam" id="1.25.40.10:FF:000158">
    <property type="entry name" value="pentatricopeptide repeat-containing protein At2g33680"/>
    <property type="match status" value="1"/>
</dbReference>
<evidence type="ECO:0008006" key="5">
    <source>
        <dbReference type="Google" id="ProtNLM"/>
    </source>
</evidence>
<sequence length="253" mass="28114">MDLEGLQPDKATFLTVLDRSIVYSDLGLGKLVHSTFANLGLEQDAGIGNALVEMYGKWGSVEEARCAFESTVTPDTATWNSLIGACAQSGHATEARELYRLMTLEGIPPNGLTFMAVLSTFSRVGLLDQARDQFVSIHSDFDQIPLLEHYQCMIDLLGRSGWLNFAAQLVDSMPFEADFVTCMALLFACRVHVDVTRGRDVAERAFQLDPENPMPYVVLSSIYSEYGVRRAVRSFRERCSGPRPHSKRPLVAR</sequence>
<gene>
    <name evidence="3" type="ORF">SELMODRAFT_74600</name>
</gene>
<dbReference type="InterPro" id="IPR011990">
    <property type="entry name" value="TPR-like_helical_dom_sf"/>
</dbReference>
<dbReference type="InterPro" id="IPR002885">
    <property type="entry name" value="PPR_rpt"/>
</dbReference>
<dbReference type="SUPFAM" id="SSF48452">
    <property type="entry name" value="TPR-like"/>
    <property type="match status" value="1"/>
</dbReference>
<dbReference type="Pfam" id="PF13041">
    <property type="entry name" value="PPR_2"/>
    <property type="match status" value="1"/>
</dbReference>
<dbReference type="OrthoDB" id="1855397at2759"/>